<keyword evidence="1" id="KW-0732">Signal</keyword>
<evidence type="ECO:0000256" key="1">
    <source>
        <dbReference type="SAM" id="SignalP"/>
    </source>
</evidence>
<dbReference type="EMBL" id="CP103423">
    <property type="protein sequence ID" value="UWD34172.1"/>
    <property type="molecule type" value="Genomic_DNA"/>
</dbReference>
<evidence type="ECO:0008006" key="4">
    <source>
        <dbReference type="Google" id="ProtNLM"/>
    </source>
</evidence>
<organism evidence="2 3">
    <name type="scientific">Mesomycoplasma molare</name>
    <dbReference type="NCBI Taxonomy" id="171288"/>
    <lineage>
        <taxon>Bacteria</taxon>
        <taxon>Bacillati</taxon>
        <taxon>Mycoplasmatota</taxon>
        <taxon>Mycoplasmoidales</taxon>
        <taxon>Metamycoplasmataceae</taxon>
        <taxon>Mesomycoplasma</taxon>
    </lineage>
</organism>
<dbReference type="RefSeq" id="WP_027123596.1">
    <property type="nucleotide sequence ID" value="NZ_CP103423.1"/>
</dbReference>
<dbReference type="Proteomes" id="UP001058364">
    <property type="component" value="Chromosome"/>
</dbReference>
<dbReference type="NCBIfam" id="NF045830">
    <property type="entry name" value="MYPU_1760_HExxH"/>
    <property type="match status" value="1"/>
</dbReference>
<dbReference type="PROSITE" id="PS51257">
    <property type="entry name" value="PROKAR_LIPOPROTEIN"/>
    <property type="match status" value="1"/>
</dbReference>
<name>A0ABY5TU28_9BACT</name>
<protein>
    <recommendedName>
        <fullName evidence="4">Lipoprotein</fullName>
    </recommendedName>
</protein>
<evidence type="ECO:0000313" key="2">
    <source>
        <dbReference type="EMBL" id="UWD34172.1"/>
    </source>
</evidence>
<keyword evidence="3" id="KW-1185">Reference proteome</keyword>
<gene>
    <name evidence="2" type="ORF">NX772_03760</name>
</gene>
<reference evidence="2" key="1">
    <citation type="submission" date="2022-08" db="EMBL/GenBank/DDBJ databases">
        <title>Complete genome sequence of Mycoplasma molare type strain H 542.</title>
        <authorList>
            <person name="Spergser J."/>
        </authorList>
    </citation>
    <scope>NUCLEOTIDE SEQUENCE</scope>
    <source>
        <strain evidence="2">H 542</strain>
    </source>
</reference>
<feature type="chain" id="PRO_5046132805" description="Lipoprotein" evidence="1">
    <location>
        <begin position="25"/>
        <end position="493"/>
    </location>
</feature>
<accession>A0ABY5TU28</accession>
<evidence type="ECO:0000313" key="3">
    <source>
        <dbReference type="Proteomes" id="UP001058364"/>
    </source>
</evidence>
<proteinExistence type="predicted"/>
<feature type="signal peptide" evidence="1">
    <location>
        <begin position="1"/>
        <end position="24"/>
    </location>
</feature>
<sequence length="493" mass="58567">MKKKYFLLLFLSLSGFFLSTSCNIQNINYKVNEYIKHKTEFGFNIIQYNKNNAFFLDKNDLNLLEKRVKESLFFGSEIQFLNNIIIDRQLNNFNNKNLSAFFVSNTKEIFINSDRFKNLKNNNDKIEAIFQLIFHEYFHFIDSVYISNYDKGYKIENKIYNKDFVEKFLDSLNLKNNDFQSFVLDSSFVDKNNIFNFIKPESLYMKKINNEILDDKINDKNLLTKNSIKHGLQTFPSDANYYFSLEERIAIDAFRHFYIEKPNNIPIILRLFFSECSPFANIEKKDNILNLEKVFVNNTAFEVDIQAKDQKIKTKNKTQDFFNNYLKIMNYGLNISSFFTKNNQTFLNNKIEGQEESEELFISGYTKEIYNSLVFKNISGDLELLNLEYTNFSNLKSHKNINDQEYNIFPEFFYSYKTNKTLNIDEINLDYEPKLWKDINKNGKIEEELELFKLNNFESNLGPSSYRSYLASINKKNFLEIRNKKITKGKDAI</sequence>
<dbReference type="InterPro" id="IPR054786">
    <property type="entry name" value="MYPU_1760-like"/>
</dbReference>